<reference evidence="2 3" key="1">
    <citation type="submission" date="2019-01" db="EMBL/GenBank/DDBJ databases">
        <title>Draft genome sequence of Psathyrella aberdarensis IHI B618.</title>
        <authorList>
            <person name="Buettner E."/>
            <person name="Kellner H."/>
        </authorList>
    </citation>
    <scope>NUCLEOTIDE SEQUENCE [LARGE SCALE GENOMIC DNA]</scope>
    <source>
        <strain evidence="2 3">IHI B618</strain>
    </source>
</reference>
<dbReference type="OrthoDB" id="3156807at2759"/>
<name>A0A4Q2D7F8_9AGAR</name>
<evidence type="ECO:0000313" key="3">
    <source>
        <dbReference type="Proteomes" id="UP000290288"/>
    </source>
</evidence>
<accession>A0A4Q2D7F8</accession>
<feature type="compositionally biased region" description="Basic residues" evidence="1">
    <location>
        <begin position="166"/>
        <end position="176"/>
    </location>
</feature>
<dbReference type="STRING" id="2316362.A0A4Q2D7F8"/>
<feature type="region of interest" description="Disordered" evidence="1">
    <location>
        <begin position="161"/>
        <end position="182"/>
    </location>
</feature>
<comment type="caution">
    <text evidence="2">The sequence shown here is derived from an EMBL/GenBank/DDBJ whole genome shotgun (WGS) entry which is preliminary data.</text>
</comment>
<sequence length="470" mass="53599">MKPEARNALPERWLPKLCSQLSRAQSVEVVQAILDRLDGSLSDNQVESVLRQLLDSTEHKQLLELVLAYGGWSQRLSAWLLKSFPKHSVDEFHTFIHSEILERLSHFLLLLPCAFEQETQLFLSEARFQVERIPDILKYMVDFARGKTEVVVGAKGADSRGSVTGKKQKRAHQKQAHKMEQQNSGLMQQDLARFKVTDPQTKEEAFSNVSSLLDTLRGIFSRCLDVLQEPGIYLAIQSISVALVSTDTASHEEKTQQPANGSALEAPADLTLAEYPCIQPITEAPYFERGSEFGVWRILISSRTNFELRAARGSDAKFFKTIMKKILELSNGHFSGDNQRRLNRPDVGFPVFEAKITRDQRLVYQIDCVPEYKDNVRLLHFSTKDCPDILFYLLSEYLRGKPYCDRCIFRNQPYHKGDNLILPATFPPRENEASDDNSIPELPNIEDLEELHSMLVLEKFVTLSKELLKT</sequence>
<gene>
    <name evidence="2" type="ORF">EST38_g11038</name>
</gene>
<evidence type="ECO:0000256" key="1">
    <source>
        <dbReference type="SAM" id="MobiDB-lite"/>
    </source>
</evidence>
<proteinExistence type="predicted"/>
<dbReference type="AlphaFoldDB" id="A0A4Q2D7F8"/>
<dbReference type="EMBL" id="SDEE01000641">
    <property type="protein sequence ID" value="RXW14812.1"/>
    <property type="molecule type" value="Genomic_DNA"/>
</dbReference>
<protein>
    <submittedName>
        <fullName evidence="2">Uncharacterized protein</fullName>
    </submittedName>
</protein>
<dbReference type="Proteomes" id="UP000290288">
    <property type="component" value="Unassembled WGS sequence"/>
</dbReference>
<organism evidence="2 3">
    <name type="scientific">Candolleomyces aberdarensis</name>
    <dbReference type="NCBI Taxonomy" id="2316362"/>
    <lineage>
        <taxon>Eukaryota</taxon>
        <taxon>Fungi</taxon>
        <taxon>Dikarya</taxon>
        <taxon>Basidiomycota</taxon>
        <taxon>Agaricomycotina</taxon>
        <taxon>Agaricomycetes</taxon>
        <taxon>Agaricomycetidae</taxon>
        <taxon>Agaricales</taxon>
        <taxon>Agaricineae</taxon>
        <taxon>Psathyrellaceae</taxon>
        <taxon>Candolleomyces</taxon>
    </lineage>
</organism>
<keyword evidence="3" id="KW-1185">Reference proteome</keyword>
<evidence type="ECO:0000313" key="2">
    <source>
        <dbReference type="EMBL" id="RXW14812.1"/>
    </source>
</evidence>